<evidence type="ECO:0000313" key="4">
    <source>
        <dbReference type="Proteomes" id="UP000177811"/>
    </source>
</evidence>
<evidence type="ECO:0000313" key="3">
    <source>
        <dbReference type="EMBL" id="OHA02152.1"/>
    </source>
</evidence>
<gene>
    <name evidence="3" type="ORF">A3C16_05485</name>
</gene>
<protein>
    <recommendedName>
        <fullName evidence="2">ATP synthase F1 complex delta/epsilon subunit N-terminal domain-containing protein</fullName>
    </recommendedName>
</protein>
<evidence type="ECO:0000256" key="1">
    <source>
        <dbReference type="ARBA" id="ARBA00023196"/>
    </source>
</evidence>
<evidence type="ECO:0000259" key="2">
    <source>
        <dbReference type="Pfam" id="PF02823"/>
    </source>
</evidence>
<dbReference type="InterPro" id="IPR020546">
    <property type="entry name" value="ATP_synth_F1_dsu/esu_N"/>
</dbReference>
<comment type="caution">
    <text evidence="3">The sequence shown here is derived from an EMBL/GenBank/DDBJ whole genome shotgun (WGS) entry which is preliminary data.</text>
</comment>
<dbReference type="Gene3D" id="2.60.15.10">
    <property type="entry name" value="F0F1 ATP synthase delta/epsilon subunit, N-terminal"/>
    <property type="match status" value="1"/>
</dbReference>
<dbReference type="SUPFAM" id="SSF51344">
    <property type="entry name" value="Epsilon subunit of F1F0-ATP synthase N-terminal domain"/>
    <property type="match status" value="1"/>
</dbReference>
<dbReference type="Pfam" id="PF02823">
    <property type="entry name" value="ATP-synt_DE_N"/>
    <property type="match status" value="1"/>
</dbReference>
<dbReference type="GO" id="GO:0045259">
    <property type="term" value="C:proton-transporting ATP synthase complex"/>
    <property type="evidence" value="ECO:0007669"/>
    <property type="project" value="UniProtKB-KW"/>
</dbReference>
<dbReference type="InterPro" id="IPR036771">
    <property type="entry name" value="ATPsynth_dsu/esu_N"/>
</dbReference>
<organism evidence="3 4">
    <name type="scientific">Candidatus Sungbacteria bacterium RIFCSPHIGHO2_02_FULL_51_29</name>
    <dbReference type="NCBI Taxonomy" id="1802273"/>
    <lineage>
        <taxon>Bacteria</taxon>
        <taxon>Candidatus Sungiibacteriota</taxon>
    </lineage>
</organism>
<keyword evidence="1" id="KW-0066">ATP synthesis</keyword>
<dbReference type="GO" id="GO:0015986">
    <property type="term" value="P:proton motive force-driven ATP synthesis"/>
    <property type="evidence" value="ECO:0007669"/>
    <property type="project" value="InterPro"/>
</dbReference>
<reference evidence="3 4" key="1">
    <citation type="journal article" date="2016" name="Nat. Commun.">
        <title>Thousands of microbial genomes shed light on interconnected biogeochemical processes in an aquifer system.</title>
        <authorList>
            <person name="Anantharaman K."/>
            <person name="Brown C.T."/>
            <person name="Hug L.A."/>
            <person name="Sharon I."/>
            <person name="Castelle C.J."/>
            <person name="Probst A.J."/>
            <person name="Thomas B.C."/>
            <person name="Singh A."/>
            <person name="Wilkins M.J."/>
            <person name="Karaoz U."/>
            <person name="Brodie E.L."/>
            <person name="Williams K.H."/>
            <person name="Hubbard S.S."/>
            <person name="Banfield J.F."/>
        </authorList>
    </citation>
    <scope>NUCLEOTIDE SEQUENCE [LARGE SCALE GENOMIC DNA]</scope>
</reference>
<dbReference type="Proteomes" id="UP000177811">
    <property type="component" value="Unassembled WGS sequence"/>
</dbReference>
<dbReference type="AlphaFoldDB" id="A0A1G2KU63"/>
<name>A0A1G2KU63_9BACT</name>
<keyword evidence="1" id="KW-0139">CF(1)</keyword>
<accession>A0A1G2KU63</accession>
<dbReference type="EMBL" id="MHQL01000043">
    <property type="protein sequence ID" value="OHA02152.1"/>
    <property type="molecule type" value="Genomic_DNA"/>
</dbReference>
<feature type="domain" description="ATP synthase F1 complex delta/epsilon subunit N-terminal" evidence="2">
    <location>
        <begin position="23"/>
        <end position="95"/>
    </location>
</feature>
<proteinExistence type="predicted"/>
<sequence>MNTEKTTVTTTGRVIVGRVPDLKVVVRDREGVLYEGVAQSVTSYNTTGEFDILPLHANFISIITGKIIIRSEGISARTIQLQTGILKVSENTVEVYLGILR</sequence>